<organism evidence="9 10">
    <name type="scientific">Vitrella brassicaformis (strain CCMP3155)</name>
    <dbReference type="NCBI Taxonomy" id="1169540"/>
    <lineage>
        <taxon>Eukaryota</taxon>
        <taxon>Sar</taxon>
        <taxon>Alveolata</taxon>
        <taxon>Colpodellida</taxon>
        <taxon>Vitrellaceae</taxon>
        <taxon>Vitrella</taxon>
    </lineage>
</organism>
<keyword evidence="7" id="KW-0732">Signal</keyword>
<evidence type="ECO:0000259" key="8">
    <source>
        <dbReference type="Pfam" id="PF08123"/>
    </source>
</evidence>
<keyword evidence="3" id="KW-0156">Chromatin regulator</keyword>
<feature type="domain" description="DOT1" evidence="8">
    <location>
        <begin position="477"/>
        <end position="643"/>
    </location>
</feature>
<proteinExistence type="predicted"/>
<gene>
    <name evidence="9" type="ORF">Vbra_11024</name>
</gene>
<evidence type="ECO:0000313" key="9">
    <source>
        <dbReference type="EMBL" id="CEL92298.1"/>
    </source>
</evidence>
<evidence type="ECO:0000256" key="7">
    <source>
        <dbReference type="SAM" id="SignalP"/>
    </source>
</evidence>
<dbReference type="SUPFAM" id="SSF53335">
    <property type="entry name" value="S-adenosyl-L-methionine-dependent methyltransferases"/>
    <property type="match status" value="2"/>
</dbReference>
<feature type="region of interest" description="Disordered" evidence="6">
    <location>
        <begin position="373"/>
        <end position="398"/>
    </location>
</feature>
<evidence type="ECO:0000256" key="2">
    <source>
        <dbReference type="ARBA" id="ARBA00020987"/>
    </source>
</evidence>
<dbReference type="PANTHER" id="PTHR21451">
    <property type="entry name" value="HISTONE H3 METHYLTRANSFERASE"/>
    <property type="match status" value="1"/>
</dbReference>
<dbReference type="InterPro" id="IPR030445">
    <property type="entry name" value="H3-K79_meTrfase"/>
</dbReference>
<dbReference type="GO" id="GO:0051726">
    <property type="term" value="P:regulation of cell cycle"/>
    <property type="evidence" value="ECO:0007669"/>
    <property type="project" value="InterPro"/>
</dbReference>
<feature type="domain" description="DOT1" evidence="8">
    <location>
        <begin position="162"/>
        <end position="228"/>
    </location>
</feature>
<dbReference type="STRING" id="1169540.A0A0G4EAK8"/>
<dbReference type="Pfam" id="PF08123">
    <property type="entry name" value="DOT1"/>
    <property type="match status" value="2"/>
</dbReference>
<dbReference type="EMBL" id="CDMY01000061">
    <property type="protein sequence ID" value="CEL92298.1"/>
    <property type="molecule type" value="Genomic_DNA"/>
</dbReference>
<comment type="catalytic activity">
    <reaction evidence="5">
        <text>L-lysyl(79)-[histone H3] + 3 S-adenosyl-L-methionine = N(6),N(6),N(6)-trimethyl-L-lysyl(79)-[histone H3] + 3 S-adenosyl-L-homocysteine + 3 H(+)</text>
        <dbReference type="Rhea" id="RHEA:60328"/>
        <dbReference type="Rhea" id="RHEA-COMP:15549"/>
        <dbReference type="Rhea" id="RHEA-COMP:15552"/>
        <dbReference type="ChEBI" id="CHEBI:15378"/>
        <dbReference type="ChEBI" id="CHEBI:29969"/>
        <dbReference type="ChEBI" id="CHEBI:57856"/>
        <dbReference type="ChEBI" id="CHEBI:59789"/>
        <dbReference type="ChEBI" id="CHEBI:61961"/>
        <dbReference type="EC" id="2.1.1.360"/>
    </reaction>
</comment>
<dbReference type="VEuPathDB" id="CryptoDB:Vbra_11024"/>
<evidence type="ECO:0000256" key="6">
    <source>
        <dbReference type="SAM" id="MobiDB-lite"/>
    </source>
</evidence>
<dbReference type="OrthoDB" id="443402at2759"/>
<sequence length="679" mass="74493">MLGLACLMAMQSLVYSEVLWWHQNGQSAGPDGAIDGWQPGEKLTGGPASSQIPTDSKVMIAVPSTNDILQIDVNTILYPWSAMPPLELGMQCSLDLPVLGSHRGAGGGVSGVSSVDAIRSYEALLKPAYADISGHFVAQRDLHRLNDVANRVMEKKTDGETAKDRQSCAESTYGEMTPPGLAAVLTHPLVGFQAGEVFADLGTGVGKLPLQAMIVHNASKAYGVELANRRFLLGCLALGRVNEQFQTGAPWRPFGDEEKTSIAQNCGDLCRERATRPGRVVLAYQDILKADVSNVDVAFSNNICLRHSLNNAVGQRLLDQLKIGARIAVARRFRRMPVSSSRHLERIGAIPARVSWMSQPADHIVYKVVAGEGPQETSADRPASAAHRQRHSITTIPPPQKCTLDLGIEVAKRIHTDADKAADGQRHVHEEPWQQAAELFNDIYSTISGFVSLNDPASDTVNRIGQHHMEDEQDRESCDESTYGEITPEGLQSILHDSWIQAGTADVLLDIGGGVGKNALQAVLFHNLTRATGVELQTTRHAHACEALDRLRRHIALQETDRDLPRGVIEYLHGDMTTMALLRASIIYCANTCFRRGLMRQLYRVLTERFDVGTKIVLLRPFDLKQPLVANEAAGRALEYVKAVRTRVSWINAFQESYAYRVVQVREPPQPIPAADRTE</sequence>
<dbReference type="Gene3D" id="3.40.50.150">
    <property type="entry name" value="Vaccinia Virus protein VP39"/>
    <property type="match status" value="2"/>
</dbReference>
<dbReference type="EC" id="2.1.1.360" evidence="1"/>
<evidence type="ECO:0000256" key="5">
    <source>
        <dbReference type="ARBA" id="ARBA00047770"/>
    </source>
</evidence>
<keyword evidence="10" id="KW-1185">Reference proteome</keyword>
<feature type="signal peptide" evidence="7">
    <location>
        <begin position="1"/>
        <end position="16"/>
    </location>
</feature>
<dbReference type="InParanoid" id="A0A0G4EAK8"/>
<accession>A0A0G4EAK8</accession>
<feature type="chain" id="PRO_5005187468" description="Histone-lysine N-methyltransferase, H3 lysine-79 specific" evidence="7">
    <location>
        <begin position="17"/>
        <end position="679"/>
    </location>
</feature>
<evidence type="ECO:0000256" key="1">
    <source>
        <dbReference type="ARBA" id="ARBA00012190"/>
    </source>
</evidence>
<feature type="region of interest" description="Disordered" evidence="6">
    <location>
        <begin position="30"/>
        <end position="51"/>
    </location>
</feature>
<dbReference type="InterPro" id="IPR025789">
    <property type="entry name" value="DOT1_dom"/>
</dbReference>
<protein>
    <recommendedName>
        <fullName evidence="2">Histone-lysine N-methyltransferase, H3 lysine-79 specific</fullName>
        <ecNumber evidence="1">2.1.1.360</ecNumber>
    </recommendedName>
    <alternativeName>
        <fullName evidence="4">Histone H3-K79 methyltransferase</fullName>
    </alternativeName>
</protein>
<evidence type="ECO:0000256" key="4">
    <source>
        <dbReference type="ARBA" id="ARBA00029821"/>
    </source>
</evidence>
<evidence type="ECO:0000256" key="3">
    <source>
        <dbReference type="ARBA" id="ARBA00022853"/>
    </source>
</evidence>
<dbReference type="GO" id="GO:0140956">
    <property type="term" value="F:histone H3K79 trimethyltransferase activity"/>
    <property type="evidence" value="ECO:0007669"/>
    <property type="project" value="UniProtKB-EC"/>
</dbReference>
<dbReference type="Proteomes" id="UP000041254">
    <property type="component" value="Unassembled WGS sequence"/>
</dbReference>
<reference evidence="9 10" key="1">
    <citation type="submission" date="2014-11" db="EMBL/GenBank/DDBJ databases">
        <authorList>
            <person name="Zhu J."/>
            <person name="Qi W."/>
            <person name="Song R."/>
        </authorList>
    </citation>
    <scope>NUCLEOTIDE SEQUENCE [LARGE SCALE GENOMIC DNA]</scope>
</reference>
<name>A0A0G4EAK8_VITBC</name>
<dbReference type="AlphaFoldDB" id="A0A0G4EAK8"/>
<dbReference type="InterPro" id="IPR029063">
    <property type="entry name" value="SAM-dependent_MTases_sf"/>
</dbReference>
<evidence type="ECO:0000313" key="10">
    <source>
        <dbReference type="Proteomes" id="UP000041254"/>
    </source>
</evidence>